<dbReference type="Proteomes" id="UP000326029">
    <property type="component" value="Chromosome"/>
</dbReference>
<dbReference type="Proteomes" id="UP000642014">
    <property type="component" value="Unassembled WGS sequence"/>
</dbReference>
<name>A0AAV4KR04_9ACTN</name>
<accession>A0AAV4KR04</accession>
<evidence type="ECO:0000313" key="2">
    <source>
        <dbReference type="EMBL" id="QEV35094.1"/>
    </source>
</evidence>
<gene>
    <name evidence="2" type="ORF">CP977_25400</name>
    <name evidence="1" type="ORF">GCM10010497_56610</name>
</gene>
<reference evidence="2 3" key="2">
    <citation type="submission" date="2017-09" db="EMBL/GenBank/DDBJ databases">
        <authorList>
            <person name="Lee N."/>
            <person name="Cho B.-K."/>
        </authorList>
    </citation>
    <scope>NUCLEOTIDE SEQUENCE [LARGE SCALE GENOMIC DNA]</scope>
    <source>
        <strain evidence="2 3">ATCC 19740</strain>
    </source>
</reference>
<proteinExistence type="predicted"/>
<reference evidence="1 4" key="1">
    <citation type="journal article" date="2014" name="Int. J. Syst. Evol. Microbiol.">
        <title>Complete genome sequence of Corynebacterium casei LMG S-19264T (=DSM 44701T), isolated from a smear-ripened cheese.</title>
        <authorList>
            <consortium name="US DOE Joint Genome Institute (JGI-PGF)"/>
            <person name="Walter F."/>
            <person name="Albersmeier A."/>
            <person name="Kalinowski J."/>
            <person name="Ruckert C."/>
        </authorList>
    </citation>
    <scope>NUCLEOTIDE SEQUENCE [LARGE SCALE GENOMIC DNA]</scope>
    <source>
        <strain evidence="1 4">JCM 4205</strain>
    </source>
</reference>
<sequence length="204" mass="21735">MRTVTGKRTAVAGTARAVMAGAVFGYVEVFTKGIDRLPEKPCGGAVDRGLAADALPSARKAEERGKLTSPDDLFFSCYVRTDDSIVSGEVQAGRATEATWQEAHRSDREDGAVPVSAGEVKALALPTRARVYVPCAPRRTEAGAKERRCLTVRARTIGETRLHGTALRQVVAGFACQMARHAYEAGECGETIAFPGELPRLGSN</sequence>
<evidence type="ECO:0000313" key="3">
    <source>
        <dbReference type="Proteomes" id="UP000326029"/>
    </source>
</evidence>
<dbReference type="AlphaFoldDB" id="A0AAV4KR04"/>
<evidence type="ECO:0000313" key="1">
    <source>
        <dbReference type="EMBL" id="GGR45899.1"/>
    </source>
</evidence>
<keyword evidence="3" id="KW-1185">Reference proteome</keyword>
<dbReference type="EMBL" id="CP023693">
    <property type="protein sequence ID" value="QEV35094.1"/>
    <property type="molecule type" value="Genomic_DNA"/>
</dbReference>
<protein>
    <submittedName>
        <fullName evidence="1">Uncharacterized protein</fullName>
    </submittedName>
</protein>
<evidence type="ECO:0000313" key="4">
    <source>
        <dbReference type="Proteomes" id="UP000642014"/>
    </source>
</evidence>
<dbReference type="EMBL" id="BMSJ01000013">
    <property type="protein sequence ID" value="GGR45899.1"/>
    <property type="molecule type" value="Genomic_DNA"/>
</dbReference>
<organism evidence="1 4">
    <name type="scientific">Streptomyces cinereoruber</name>
    <dbReference type="NCBI Taxonomy" id="67260"/>
    <lineage>
        <taxon>Bacteria</taxon>
        <taxon>Bacillati</taxon>
        <taxon>Actinomycetota</taxon>
        <taxon>Actinomycetes</taxon>
        <taxon>Kitasatosporales</taxon>
        <taxon>Streptomycetaceae</taxon>
        <taxon>Streptomyces</taxon>
    </lineage>
</organism>
<reference evidence="1" key="3">
    <citation type="submission" date="2023-08" db="EMBL/GenBank/DDBJ databases">
        <authorList>
            <person name="Sun Q."/>
            <person name="Ohkuma M."/>
        </authorList>
    </citation>
    <scope>NUCLEOTIDE SEQUENCE</scope>
    <source>
        <strain evidence="1">JCM 4205</strain>
    </source>
</reference>